<dbReference type="EnsemblMetazoa" id="AAEL001263-RA">
    <property type="protein sequence ID" value="AAEL001263-PA"/>
    <property type="gene ID" value="AAEL001263"/>
</dbReference>
<dbReference type="AlphaFoldDB" id="A0A1S4EY86"/>
<dbReference type="VEuPathDB" id="VectorBase:AAEL001263"/>
<evidence type="ECO:0000256" key="2">
    <source>
        <dbReference type="SAM" id="SignalP"/>
    </source>
</evidence>
<accession>A0A1S4EY86</accession>
<feature type="region of interest" description="Disordered" evidence="1">
    <location>
        <begin position="177"/>
        <end position="201"/>
    </location>
</feature>
<feature type="compositionally biased region" description="Acidic residues" evidence="1">
    <location>
        <begin position="139"/>
        <end position="151"/>
    </location>
</feature>
<feature type="region of interest" description="Disordered" evidence="1">
    <location>
        <begin position="107"/>
        <end position="161"/>
    </location>
</feature>
<protein>
    <submittedName>
        <fullName evidence="3">Uncharacterized protein</fullName>
    </submittedName>
</protein>
<organism evidence="3 4">
    <name type="scientific">Aedes aegypti</name>
    <name type="common">Yellowfever mosquito</name>
    <name type="synonym">Culex aegypti</name>
    <dbReference type="NCBI Taxonomy" id="7159"/>
    <lineage>
        <taxon>Eukaryota</taxon>
        <taxon>Metazoa</taxon>
        <taxon>Ecdysozoa</taxon>
        <taxon>Arthropoda</taxon>
        <taxon>Hexapoda</taxon>
        <taxon>Insecta</taxon>
        <taxon>Pterygota</taxon>
        <taxon>Neoptera</taxon>
        <taxon>Endopterygota</taxon>
        <taxon>Diptera</taxon>
        <taxon>Nematocera</taxon>
        <taxon>Culicoidea</taxon>
        <taxon>Culicidae</taxon>
        <taxon>Culicinae</taxon>
        <taxon>Aedini</taxon>
        <taxon>Aedes</taxon>
        <taxon>Stegomyia</taxon>
    </lineage>
</organism>
<sequence>MMKIVVCLVVMCGFSAGYSIPAQNAFMYYQQPMSYRTVQRTMYGSHFRNQQFRNQRVSDLAPGVHPNDCQHNDSAELPVQDANVGSVADAYPSEQFPVEEDVPAVYEDESEEPLADEVSVPAPLPEKKNKGVPTKADSSEEEEEDTDEEIGSNDTAAPNTFFPINFGSANGGAIAIANSYSTGKGGSATSTSTAYGSPATSELRRKAVLQLRRRPAKFRGRQ</sequence>
<feature type="chain" id="PRO_5043377374" evidence="2">
    <location>
        <begin position="18"/>
        <end position="222"/>
    </location>
</feature>
<name>A0A1S4EY86_AEDAE</name>
<dbReference type="OrthoDB" id="7768066at2759"/>
<evidence type="ECO:0000313" key="3">
    <source>
        <dbReference type="EnsemblMetazoa" id="AAEL001263-PA"/>
    </source>
</evidence>
<gene>
    <name evidence="3" type="primary">5569614</name>
</gene>
<keyword evidence="4" id="KW-1185">Reference proteome</keyword>
<evidence type="ECO:0000313" key="4">
    <source>
        <dbReference type="Proteomes" id="UP000008820"/>
    </source>
</evidence>
<dbReference type="InParanoid" id="A0A1S4EY86"/>
<feature type="signal peptide" evidence="2">
    <location>
        <begin position="1"/>
        <end position="17"/>
    </location>
</feature>
<reference evidence="3 4" key="1">
    <citation type="submission" date="2017-06" db="EMBL/GenBank/DDBJ databases">
        <title>Aedes aegypti genome working group (AGWG) sequencing and assembly.</title>
        <authorList>
            <consortium name="Aedes aegypti Genome Working Group (AGWG)"/>
            <person name="Matthews B.J."/>
        </authorList>
    </citation>
    <scope>NUCLEOTIDE SEQUENCE [LARGE SCALE GENOMIC DNA]</scope>
    <source>
        <strain evidence="3 4">LVP_AGWG</strain>
    </source>
</reference>
<keyword evidence="2" id="KW-0732">Signal</keyword>
<reference evidence="3" key="2">
    <citation type="submission" date="2020-05" db="UniProtKB">
        <authorList>
            <consortium name="EnsemblMetazoa"/>
        </authorList>
    </citation>
    <scope>IDENTIFICATION</scope>
    <source>
        <strain evidence="3">LVP_AGWG</strain>
    </source>
</reference>
<dbReference type="Proteomes" id="UP000008820">
    <property type="component" value="Chromosome 2"/>
</dbReference>
<proteinExistence type="predicted"/>
<evidence type="ECO:0000256" key="1">
    <source>
        <dbReference type="SAM" id="MobiDB-lite"/>
    </source>
</evidence>